<dbReference type="SMART" id="SM00248">
    <property type="entry name" value="ANK"/>
    <property type="match status" value="3"/>
</dbReference>
<protein>
    <recommendedName>
        <fullName evidence="3">Ankyrin</fullName>
    </recommendedName>
</protein>
<accession>A0A139A1K9</accession>
<proteinExistence type="predicted"/>
<organism evidence="1 2">
    <name type="scientific">Gonapodya prolifera (strain JEL478)</name>
    <name type="common">Monoblepharis prolifera</name>
    <dbReference type="NCBI Taxonomy" id="1344416"/>
    <lineage>
        <taxon>Eukaryota</taxon>
        <taxon>Fungi</taxon>
        <taxon>Fungi incertae sedis</taxon>
        <taxon>Chytridiomycota</taxon>
        <taxon>Chytridiomycota incertae sedis</taxon>
        <taxon>Monoblepharidomycetes</taxon>
        <taxon>Monoblepharidales</taxon>
        <taxon>Gonapodyaceae</taxon>
        <taxon>Gonapodya</taxon>
    </lineage>
</organism>
<dbReference type="EMBL" id="KQ965819">
    <property type="protein sequence ID" value="KXS10667.1"/>
    <property type="molecule type" value="Genomic_DNA"/>
</dbReference>
<gene>
    <name evidence="1" type="ORF">M427DRAFT_61872</name>
</gene>
<evidence type="ECO:0008006" key="3">
    <source>
        <dbReference type="Google" id="ProtNLM"/>
    </source>
</evidence>
<dbReference type="InterPro" id="IPR051616">
    <property type="entry name" value="Cul2-RING_E3_ligase_SR"/>
</dbReference>
<keyword evidence="2" id="KW-1185">Reference proteome</keyword>
<dbReference type="PANTHER" id="PTHR46224">
    <property type="entry name" value="ANKYRIN REPEAT FAMILY PROTEIN"/>
    <property type="match status" value="1"/>
</dbReference>
<dbReference type="Proteomes" id="UP000070544">
    <property type="component" value="Unassembled WGS sequence"/>
</dbReference>
<reference evidence="1 2" key="1">
    <citation type="journal article" date="2015" name="Genome Biol. Evol.">
        <title>Phylogenomic analyses indicate that early fungi evolved digesting cell walls of algal ancestors of land plants.</title>
        <authorList>
            <person name="Chang Y."/>
            <person name="Wang S."/>
            <person name="Sekimoto S."/>
            <person name="Aerts A.L."/>
            <person name="Choi C."/>
            <person name="Clum A."/>
            <person name="LaButti K.M."/>
            <person name="Lindquist E.A."/>
            <person name="Yee Ngan C."/>
            <person name="Ohm R.A."/>
            <person name="Salamov A.A."/>
            <person name="Grigoriev I.V."/>
            <person name="Spatafora J.W."/>
            <person name="Berbee M.L."/>
        </authorList>
    </citation>
    <scope>NUCLEOTIDE SEQUENCE [LARGE SCALE GENOMIC DNA]</scope>
    <source>
        <strain evidence="1 2">JEL478</strain>
    </source>
</reference>
<dbReference type="Gene3D" id="1.25.40.20">
    <property type="entry name" value="Ankyrin repeat-containing domain"/>
    <property type="match status" value="1"/>
</dbReference>
<dbReference type="AlphaFoldDB" id="A0A139A1K9"/>
<evidence type="ECO:0000313" key="2">
    <source>
        <dbReference type="Proteomes" id="UP000070544"/>
    </source>
</evidence>
<dbReference type="InterPro" id="IPR036770">
    <property type="entry name" value="Ankyrin_rpt-contain_sf"/>
</dbReference>
<dbReference type="InterPro" id="IPR002110">
    <property type="entry name" value="Ankyrin_rpt"/>
</dbReference>
<dbReference type="SUPFAM" id="SSF48403">
    <property type="entry name" value="Ankyrin repeat"/>
    <property type="match status" value="1"/>
</dbReference>
<sequence length="263" mass="28615">MSSRLEDLPSDVLLYLGRFLPGRLGLPLSKHILSILGTPRSIAERALWRYGAPLCLAVEARRKDDAALEVVRSLLGIESVKRTINTTSIDTTSDEPTCIGTALEAAATAGNAKTVSLLLDHGALATDKHELCDHETCIFVERFEESLNGMPSRALIAAVEERRPGVVRLLMDAGADPTLGDGEALKEALMYGGDIEILRIILERIKDPNFVDNIPPYGTSAMSIAVEYGNVAGARFLEDWLALHMINFTMDAFLAQALRRGTL</sequence>
<evidence type="ECO:0000313" key="1">
    <source>
        <dbReference type="EMBL" id="KXS10667.1"/>
    </source>
</evidence>
<dbReference type="PANTHER" id="PTHR46224:SF64">
    <property type="entry name" value="IQ MOTIF AND ANKYRIN REPEAT DOMAIN-CONTAINING PROTEIN 1"/>
    <property type="match status" value="1"/>
</dbReference>
<name>A0A139A1K9_GONPJ</name>